<evidence type="ECO:0000256" key="1">
    <source>
        <dbReference type="ARBA" id="ARBA00004123"/>
    </source>
</evidence>
<dbReference type="Ensembl" id="ENSOTST00005175046.1">
    <property type="protein sequence ID" value="ENSOTSP00005107854.1"/>
    <property type="gene ID" value="ENSOTSG00005049501.1"/>
</dbReference>
<evidence type="ECO:0000313" key="4">
    <source>
        <dbReference type="Ensembl" id="ENSOTSP00005107854.1"/>
    </source>
</evidence>
<comment type="subcellular location">
    <subcellularLocation>
        <location evidence="1">Nucleus</location>
    </subcellularLocation>
</comment>
<dbReference type="AlphaFoldDB" id="A0AAZ3NW34"/>
<dbReference type="GO" id="GO:0000398">
    <property type="term" value="P:mRNA splicing, via spliceosome"/>
    <property type="evidence" value="ECO:0007669"/>
    <property type="project" value="InterPro"/>
</dbReference>
<dbReference type="GO" id="GO:0003677">
    <property type="term" value="F:DNA binding"/>
    <property type="evidence" value="ECO:0007669"/>
    <property type="project" value="InterPro"/>
</dbReference>
<dbReference type="GO" id="GO:0005634">
    <property type="term" value="C:nucleus"/>
    <property type="evidence" value="ECO:0007669"/>
    <property type="project" value="UniProtKB-SubCell"/>
</dbReference>
<accession>A0AAZ3NW34</accession>
<reference evidence="4" key="2">
    <citation type="submission" date="2025-08" db="UniProtKB">
        <authorList>
            <consortium name="Ensembl"/>
        </authorList>
    </citation>
    <scope>IDENTIFICATION</scope>
</reference>
<protein>
    <submittedName>
        <fullName evidence="4">Uncharacterized protein</fullName>
    </submittedName>
</protein>
<evidence type="ECO:0000256" key="3">
    <source>
        <dbReference type="SAM" id="MobiDB-lite"/>
    </source>
</evidence>
<dbReference type="PANTHER" id="PTHR12214:SF2">
    <property type="entry name" value="PAX3- AND PAX7-BINDING PROTEIN 1"/>
    <property type="match status" value="1"/>
</dbReference>
<dbReference type="GO" id="GO:0045944">
    <property type="term" value="P:positive regulation of transcription by RNA polymerase II"/>
    <property type="evidence" value="ECO:0007669"/>
    <property type="project" value="TreeGrafter"/>
</dbReference>
<feature type="region of interest" description="Disordered" evidence="3">
    <location>
        <begin position="107"/>
        <end position="146"/>
    </location>
</feature>
<evidence type="ECO:0000313" key="5">
    <source>
        <dbReference type="Proteomes" id="UP000694402"/>
    </source>
</evidence>
<reference evidence="5" key="1">
    <citation type="journal article" date="2018" name="PLoS ONE">
        <title>Chinook salmon (Oncorhynchus tshawytscha) genome and transcriptome.</title>
        <authorList>
            <person name="Christensen K.A."/>
            <person name="Leong J.S."/>
            <person name="Sakhrani D."/>
            <person name="Biagi C.A."/>
            <person name="Minkley D.R."/>
            <person name="Withler R.E."/>
            <person name="Rondeau E.B."/>
            <person name="Koop B.F."/>
            <person name="Devlin R.H."/>
        </authorList>
    </citation>
    <scope>NUCLEOTIDE SEQUENCE [LARGE SCALE GENOMIC DNA]</scope>
</reference>
<organism evidence="4 5">
    <name type="scientific">Oncorhynchus tshawytscha</name>
    <name type="common">Chinook salmon</name>
    <name type="synonym">Salmo tshawytscha</name>
    <dbReference type="NCBI Taxonomy" id="74940"/>
    <lineage>
        <taxon>Eukaryota</taxon>
        <taxon>Metazoa</taxon>
        <taxon>Chordata</taxon>
        <taxon>Craniata</taxon>
        <taxon>Vertebrata</taxon>
        <taxon>Euteleostomi</taxon>
        <taxon>Actinopterygii</taxon>
        <taxon>Neopterygii</taxon>
        <taxon>Teleostei</taxon>
        <taxon>Protacanthopterygii</taxon>
        <taxon>Salmoniformes</taxon>
        <taxon>Salmonidae</taxon>
        <taxon>Salmoninae</taxon>
        <taxon>Oncorhynchus</taxon>
    </lineage>
</organism>
<reference evidence="4" key="3">
    <citation type="submission" date="2025-09" db="UniProtKB">
        <authorList>
            <consortium name="Ensembl"/>
        </authorList>
    </citation>
    <scope>IDENTIFICATION</scope>
</reference>
<feature type="compositionally biased region" description="Basic and acidic residues" evidence="3">
    <location>
        <begin position="107"/>
        <end position="117"/>
    </location>
</feature>
<feature type="compositionally biased region" description="Basic and acidic residues" evidence="3">
    <location>
        <begin position="125"/>
        <end position="137"/>
    </location>
</feature>
<dbReference type="GeneTree" id="ENSGT00390000000455"/>
<name>A0AAZ3NW34_ONCTS</name>
<gene>
    <name evidence="4" type="primary">LOC121844237</name>
</gene>
<dbReference type="Proteomes" id="UP000694402">
    <property type="component" value="Unassembled WGS sequence"/>
</dbReference>
<keyword evidence="5" id="KW-1185">Reference proteome</keyword>
<dbReference type="PANTHER" id="PTHR12214">
    <property type="entry name" value="GC-RICH SEQUENCE DNA-BINDING FACTOR"/>
    <property type="match status" value="1"/>
</dbReference>
<keyword evidence="2" id="KW-0539">Nucleus</keyword>
<sequence length="240" mass="27503">MMVNGVSLVWGVEGIVIFKTHSTAQFKLFSEGNLKYDVGRGSTVAELEGNMHQLLRQRACRLVQRRQDDIKDESAEFASLSSKAVMAPNLMSVDSFGRDRTVYQEHARQRRIAEREARRTRRRQAREQNGKRAEHLEGLSSDDEETSTDLTSYCLERDRIVRESKKVFEDVLEDFHSLTVSRVEKCANFEYMLWFESLLFYGCEEQSGMKKGDVDINLLPAIVERVILPKLAGNTSTCLL</sequence>
<dbReference type="InterPro" id="IPR012890">
    <property type="entry name" value="GCFC2-like"/>
</dbReference>
<evidence type="ECO:0000256" key="2">
    <source>
        <dbReference type="ARBA" id="ARBA00023242"/>
    </source>
</evidence>
<proteinExistence type="predicted"/>